<keyword evidence="4" id="KW-1185">Reference proteome</keyword>
<protein>
    <submittedName>
        <fullName evidence="3">DNA-binding transcriptional ArsR family regulator</fullName>
    </submittedName>
</protein>
<dbReference type="GO" id="GO:0097063">
    <property type="term" value="F:cadmium ion sensor activity"/>
    <property type="evidence" value="ECO:0007669"/>
    <property type="project" value="TreeGrafter"/>
</dbReference>
<dbReference type="GO" id="GO:0010288">
    <property type="term" value="P:response to lead ion"/>
    <property type="evidence" value="ECO:0007669"/>
    <property type="project" value="TreeGrafter"/>
</dbReference>
<dbReference type="InterPro" id="IPR011991">
    <property type="entry name" value="ArsR-like_HTH"/>
</dbReference>
<dbReference type="Gene3D" id="1.10.10.10">
    <property type="entry name" value="Winged helix-like DNA-binding domain superfamily/Winged helix DNA-binding domain"/>
    <property type="match status" value="1"/>
</dbReference>
<evidence type="ECO:0000259" key="2">
    <source>
        <dbReference type="PROSITE" id="PS50987"/>
    </source>
</evidence>
<dbReference type="PANTHER" id="PTHR39168">
    <property type="entry name" value="TRANSCRIPTIONAL REGULATOR-RELATED"/>
    <property type="match status" value="1"/>
</dbReference>
<dbReference type="PROSITE" id="PS50987">
    <property type="entry name" value="HTH_ARSR_2"/>
    <property type="match status" value="1"/>
</dbReference>
<proteinExistence type="predicted"/>
<dbReference type="Proteomes" id="UP000549457">
    <property type="component" value="Unassembled WGS sequence"/>
</dbReference>
<name>A0A840SBZ7_9RHOB</name>
<dbReference type="SMART" id="SM00418">
    <property type="entry name" value="HTH_ARSR"/>
    <property type="match status" value="1"/>
</dbReference>
<dbReference type="Pfam" id="PF12840">
    <property type="entry name" value="HTH_20"/>
    <property type="match status" value="1"/>
</dbReference>
<dbReference type="RefSeq" id="WP_184146276.1">
    <property type="nucleotide sequence ID" value="NZ_JACHFM010000001.1"/>
</dbReference>
<dbReference type="InterPro" id="IPR052543">
    <property type="entry name" value="HTH_Metal-responsive_Reg"/>
</dbReference>
<dbReference type="GO" id="GO:0003700">
    <property type="term" value="F:DNA-binding transcription factor activity"/>
    <property type="evidence" value="ECO:0007669"/>
    <property type="project" value="InterPro"/>
</dbReference>
<dbReference type="GO" id="GO:0046686">
    <property type="term" value="P:response to cadmium ion"/>
    <property type="evidence" value="ECO:0007669"/>
    <property type="project" value="TreeGrafter"/>
</dbReference>
<dbReference type="InterPro" id="IPR001845">
    <property type="entry name" value="HTH_ArsR_DNA-bd_dom"/>
</dbReference>
<sequence length="242" mass="25008">MASTAAFAATAALAGDPTRAAMLLALMDGRALTAGELASVAGVTPQTASGHLARLVEAGLLVVEAQGRHRYHRLASPLVARMVETLISIAGETQAPPVRVGPRDAALRHARTCYDHLAGRVAVGITERMVATGALVLGDDGGELTGSGQQLLLRIGIDVPAPGRGRRAFCRPCLDWSERRFHLAGVVGSALLDGLLALGWLRRTAGSRAVTVTPAGEQGVRGAFGFDPRASAGPETSLRRGA</sequence>
<dbReference type="InterPro" id="IPR036388">
    <property type="entry name" value="WH-like_DNA-bd_sf"/>
</dbReference>
<dbReference type="GO" id="GO:0003677">
    <property type="term" value="F:DNA binding"/>
    <property type="evidence" value="ECO:0007669"/>
    <property type="project" value="UniProtKB-KW"/>
</dbReference>
<dbReference type="GO" id="GO:0032791">
    <property type="term" value="F:lead ion binding"/>
    <property type="evidence" value="ECO:0007669"/>
    <property type="project" value="TreeGrafter"/>
</dbReference>
<gene>
    <name evidence="3" type="ORF">HNP73_000220</name>
</gene>
<dbReference type="AlphaFoldDB" id="A0A840SBZ7"/>
<keyword evidence="3" id="KW-0238">DNA-binding</keyword>
<dbReference type="CDD" id="cd00090">
    <property type="entry name" value="HTH_ARSR"/>
    <property type="match status" value="1"/>
</dbReference>
<feature type="region of interest" description="Disordered" evidence="1">
    <location>
        <begin position="221"/>
        <end position="242"/>
    </location>
</feature>
<evidence type="ECO:0000313" key="4">
    <source>
        <dbReference type="Proteomes" id="UP000549457"/>
    </source>
</evidence>
<feature type="domain" description="HTH arsR-type" evidence="2">
    <location>
        <begin position="1"/>
        <end position="94"/>
    </location>
</feature>
<accession>A0A840SBZ7</accession>
<dbReference type="InterPro" id="IPR036390">
    <property type="entry name" value="WH_DNA-bd_sf"/>
</dbReference>
<evidence type="ECO:0000256" key="1">
    <source>
        <dbReference type="SAM" id="MobiDB-lite"/>
    </source>
</evidence>
<dbReference type="EMBL" id="JACHFM010000001">
    <property type="protein sequence ID" value="MBB5220299.1"/>
    <property type="molecule type" value="Genomic_DNA"/>
</dbReference>
<dbReference type="SUPFAM" id="SSF46785">
    <property type="entry name" value="Winged helix' DNA-binding domain"/>
    <property type="match status" value="1"/>
</dbReference>
<dbReference type="PANTHER" id="PTHR39168:SF1">
    <property type="entry name" value="TRANSCRIPTIONAL REGULATORY PROTEIN"/>
    <property type="match status" value="1"/>
</dbReference>
<organism evidence="3 4">
    <name type="scientific">Amaricoccus macauensis</name>
    <dbReference type="NCBI Taxonomy" id="57001"/>
    <lineage>
        <taxon>Bacteria</taxon>
        <taxon>Pseudomonadati</taxon>
        <taxon>Pseudomonadota</taxon>
        <taxon>Alphaproteobacteria</taxon>
        <taxon>Rhodobacterales</taxon>
        <taxon>Paracoccaceae</taxon>
        <taxon>Amaricoccus</taxon>
    </lineage>
</organism>
<comment type="caution">
    <text evidence="3">The sequence shown here is derived from an EMBL/GenBank/DDBJ whole genome shotgun (WGS) entry which is preliminary data.</text>
</comment>
<reference evidence="3 4" key="1">
    <citation type="submission" date="2020-08" db="EMBL/GenBank/DDBJ databases">
        <title>Genomic Encyclopedia of Type Strains, Phase IV (KMG-IV): sequencing the most valuable type-strain genomes for metagenomic binning, comparative biology and taxonomic classification.</title>
        <authorList>
            <person name="Goeker M."/>
        </authorList>
    </citation>
    <scope>NUCLEOTIDE SEQUENCE [LARGE SCALE GENOMIC DNA]</scope>
    <source>
        <strain evidence="3 4">DSM 101730</strain>
    </source>
</reference>
<evidence type="ECO:0000313" key="3">
    <source>
        <dbReference type="EMBL" id="MBB5220299.1"/>
    </source>
</evidence>